<dbReference type="SUPFAM" id="SSF52833">
    <property type="entry name" value="Thioredoxin-like"/>
    <property type="match status" value="1"/>
</dbReference>
<dbReference type="InterPro" id="IPR036249">
    <property type="entry name" value="Thioredoxin-like_sf"/>
</dbReference>
<dbReference type="PROSITE" id="PS50404">
    <property type="entry name" value="GST_NTER"/>
    <property type="match status" value="1"/>
</dbReference>
<dbReference type="AlphaFoldDB" id="A0A1G6GZT7"/>
<dbReference type="Gene3D" id="1.20.1050.10">
    <property type="match status" value="1"/>
</dbReference>
<dbReference type="EMBL" id="FMYL01000003">
    <property type="protein sequence ID" value="SDB87461.1"/>
    <property type="molecule type" value="Genomic_DNA"/>
</dbReference>
<evidence type="ECO:0000259" key="1">
    <source>
        <dbReference type="PROSITE" id="PS50404"/>
    </source>
</evidence>
<accession>A0A1G6GZT7</accession>
<keyword evidence="2" id="KW-0808">Transferase</keyword>
<protein>
    <submittedName>
        <fullName evidence="2">Glutathione S-transferase</fullName>
    </submittedName>
</protein>
<evidence type="ECO:0000313" key="3">
    <source>
        <dbReference type="Proteomes" id="UP000242501"/>
    </source>
</evidence>
<dbReference type="STRING" id="1219383.SAMN05421733_10381"/>
<dbReference type="InterPro" id="IPR036282">
    <property type="entry name" value="Glutathione-S-Trfase_C_sf"/>
</dbReference>
<dbReference type="RefSeq" id="WP_092747048.1">
    <property type="nucleotide sequence ID" value="NZ_FMYL01000003.1"/>
</dbReference>
<dbReference type="SUPFAM" id="SSF47616">
    <property type="entry name" value="GST C-terminal domain-like"/>
    <property type="match status" value="1"/>
</dbReference>
<evidence type="ECO:0000313" key="2">
    <source>
        <dbReference type="EMBL" id="SDB87461.1"/>
    </source>
</evidence>
<reference evidence="3" key="1">
    <citation type="submission" date="2016-09" db="EMBL/GenBank/DDBJ databases">
        <authorList>
            <person name="Varghese N."/>
            <person name="Submissions S."/>
        </authorList>
    </citation>
    <scope>NUCLEOTIDE SEQUENCE [LARGE SCALE GENOMIC DNA]</scope>
    <source>
        <strain evidence="3">ANC 4422</strain>
    </source>
</reference>
<proteinExistence type="predicted"/>
<dbReference type="Proteomes" id="UP000242501">
    <property type="component" value="Unassembled WGS sequence"/>
</dbReference>
<dbReference type="GO" id="GO:0016740">
    <property type="term" value="F:transferase activity"/>
    <property type="evidence" value="ECO:0007669"/>
    <property type="project" value="UniProtKB-KW"/>
</dbReference>
<organism evidence="2 3">
    <name type="scientific">Acinetobacter boissieri</name>
    <dbReference type="NCBI Taxonomy" id="1219383"/>
    <lineage>
        <taxon>Bacteria</taxon>
        <taxon>Pseudomonadati</taxon>
        <taxon>Pseudomonadota</taxon>
        <taxon>Gammaproteobacteria</taxon>
        <taxon>Moraxellales</taxon>
        <taxon>Moraxellaceae</taxon>
        <taxon>Acinetobacter</taxon>
    </lineage>
</organism>
<dbReference type="CDD" id="cd00570">
    <property type="entry name" value="GST_N_family"/>
    <property type="match status" value="1"/>
</dbReference>
<sequence>MRTLYQFPLSHFCEKARWVLDHKELDYVAHNLTPGIHRFFTQRKASVNTLPLLNDCGHWIADSTKITIHLDQCYPENNLVHHNPTINRHILEMNDLANELGNYVRRWVLGGIILPNSHSIDILIGEKGYLKKFKKYSKPMLSLVLRKHFQLNTHDLNEIEAHILNIINIFNQQLLKTNTGYMVQDYLTLADIAICSMVAPILNVEGTPWEVEQLQSNEESNILKNKILTLPLGEYVNHIYKNQRNARVDWRGI</sequence>
<dbReference type="InterPro" id="IPR004045">
    <property type="entry name" value="Glutathione_S-Trfase_N"/>
</dbReference>
<name>A0A1G6GZT7_9GAMM</name>
<dbReference type="Pfam" id="PF13417">
    <property type="entry name" value="GST_N_3"/>
    <property type="match status" value="1"/>
</dbReference>
<gene>
    <name evidence="2" type="ORF">SAMN05421733_10381</name>
</gene>
<feature type="domain" description="GST N-terminal" evidence="1">
    <location>
        <begin position="1"/>
        <end position="78"/>
    </location>
</feature>
<dbReference type="Gene3D" id="3.40.30.10">
    <property type="entry name" value="Glutaredoxin"/>
    <property type="match status" value="1"/>
</dbReference>
<dbReference type="OrthoDB" id="9782992at2"/>
<keyword evidence="3" id="KW-1185">Reference proteome</keyword>